<gene>
    <name evidence="2" type="ORF">PILCRDRAFT_529743</name>
</gene>
<feature type="transmembrane region" description="Helical" evidence="1">
    <location>
        <begin position="20"/>
        <end position="41"/>
    </location>
</feature>
<dbReference type="PANTHER" id="PTHR34391:SF2">
    <property type="entry name" value="TRP C-TERMINAL DOMAIN-CONTAINING PROTEIN"/>
    <property type="match status" value="1"/>
</dbReference>
<feature type="transmembrane region" description="Helical" evidence="1">
    <location>
        <begin position="257"/>
        <end position="282"/>
    </location>
</feature>
<sequence>MAIILLKSIYQRITFNKTCLAFFLFGIVHCFAQVIIGSLLYSVDSENSALVTSVIREAEVPRREIAWLTGNSKEFKLHLCTNIPFGATDNFCTTVFDSRHGNFSIPVAVGFRRSMDGIRLPRQSSIAHRLPIEPMYNISGQTNGVNVSLVNGTTIFLDEQCTRLLVYPYQIFRAFVREDAALIVFQFWLVCIGFFVIVYESRPHLLATLVARTLVTVWSSYSTWRSGHIANYISHLMIGATSPCDVDMFPTYFRTRIAYEISMLVVNAVGLLISIFLSFKLLKMFCAQARKNIDPPKEIIQIYRLFLGFFVCLQLSAFFLATAMSLWINELIHGAISRISTSSHVYRGLFIATTSLLLPWIAMGWFAVRREMKKLLAAFLFLGVFYIASWAAMFYSLVFRWTFTSWPFFASLAVAAFVMLIASCVLGVVCRKNFDKGLAHFLYVEDVLGKANFQPGIFTNDANDVERASLDSMRILSSKGTKFVVPTNAILL</sequence>
<dbReference type="HOGENOM" id="CLU_021809_2_0_1"/>
<feature type="transmembrane region" description="Helical" evidence="1">
    <location>
        <begin position="180"/>
        <end position="199"/>
    </location>
</feature>
<dbReference type="InterPro" id="IPR040410">
    <property type="entry name" value="UPF0658_Golgi"/>
</dbReference>
<keyword evidence="1" id="KW-0812">Transmembrane</keyword>
<keyword evidence="1" id="KW-0472">Membrane</keyword>
<dbReference type="EMBL" id="KN833004">
    <property type="protein sequence ID" value="KIM80316.1"/>
    <property type="molecule type" value="Genomic_DNA"/>
</dbReference>
<accession>A0A0C3FLE4</accession>
<evidence type="ECO:0000256" key="1">
    <source>
        <dbReference type="SAM" id="Phobius"/>
    </source>
</evidence>
<dbReference type="GO" id="GO:0005794">
    <property type="term" value="C:Golgi apparatus"/>
    <property type="evidence" value="ECO:0007669"/>
    <property type="project" value="TreeGrafter"/>
</dbReference>
<dbReference type="OrthoDB" id="2684482at2759"/>
<feature type="transmembrane region" description="Helical" evidence="1">
    <location>
        <begin position="375"/>
        <end position="396"/>
    </location>
</feature>
<dbReference type="Proteomes" id="UP000054166">
    <property type="component" value="Unassembled WGS sequence"/>
</dbReference>
<feature type="transmembrane region" description="Helical" evidence="1">
    <location>
        <begin position="302"/>
        <end position="328"/>
    </location>
</feature>
<reference evidence="3" key="2">
    <citation type="submission" date="2015-01" db="EMBL/GenBank/DDBJ databases">
        <title>Evolutionary Origins and Diversification of the Mycorrhizal Mutualists.</title>
        <authorList>
            <consortium name="DOE Joint Genome Institute"/>
            <consortium name="Mycorrhizal Genomics Consortium"/>
            <person name="Kohler A."/>
            <person name="Kuo A."/>
            <person name="Nagy L.G."/>
            <person name="Floudas D."/>
            <person name="Copeland A."/>
            <person name="Barry K.W."/>
            <person name="Cichocki N."/>
            <person name="Veneault-Fourrey C."/>
            <person name="LaButti K."/>
            <person name="Lindquist E.A."/>
            <person name="Lipzen A."/>
            <person name="Lundell T."/>
            <person name="Morin E."/>
            <person name="Murat C."/>
            <person name="Riley R."/>
            <person name="Ohm R."/>
            <person name="Sun H."/>
            <person name="Tunlid A."/>
            <person name="Henrissat B."/>
            <person name="Grigoriev I.V."/>
            <person name="Hibbett D.S."/>
            <person name="Martin F."/>
        </authorList>
    </citation>
    <scope>NUCLEOTIDE SEQUENCE [LARGE SCALE GENOMIC DNA]</scope>
    <source>
        <strain evidence="3">F 1598</strain>
    </source>
</reference>
<dbReference type="PANTHER" id="PTHR34391">
    <property type="entry name" value="UPF0658 GOLGI APPARATUS MEMBRANE PROTEIN C1952.10C-RELATED"/>
    <property type="match status" value="1"/>
</dbReference>
<organism evidence="2 3">
    <name type="scientific">Piloderma croceum (strain F 1598)</name>
    <dbReference type="NCBI Taxonomy" id="765440"/>
    <lineage>
        <taxon>Eukaryota</taxon>
        <taxon>Fungi</taxon>
        <taxon>Dikarya</taxon>
        <taxon>Basidiomycota</taxon>
        <taxon>Agaricomycotina</taxon>
        <taxon>Agaricomycetes</taxon>
        <taxon>Agaricomycetidae</taxon>
        <taxon>Atheliales</taxon>
        <taxon>Atheliaceae</taxon>
        <taxon>Piloderma</taxon>
    </lineage>
</organism>
<name>A0A0C3FLE4_PILCF</name>
<dbReference type="InParanoid" id="A0A0C3FLE4"/>
<keyword evidence="3" id="KW-1185">Reference proteome</keyword>
<evidence type="ECO:0000313" key="2">
    <source>
        <dbReference type="EMBL" id="KIM80316.1"/>
    </source>
</evidence>
<reference evidence="2 3" key="1">
    <citation type="submission" date="2014-04" db="EMBL/GenBank/DDBJ databases">
        <authorList>
            <consortium name="DOE Joint Genome Institute"/>
            <person name="Kuo A."/>
            <person name="Tarkka M."/>
            <person name="Buscot F."/>
            <person name="Kohler A."/>
            <person name="Nagy L.G."/>
            <person name="Floudas D."/>
            <person name="Copeland A."/>
            <person name="Barry K.W."/>
            <person name="Cichocki N."/>
            <person name="Veneault-Fourrey C."/>
            <person name="LaButti K."/>
            <person name="Lindquist E.A."/>
            <person name="Lipzen A."/>
            <person name="Lundell T."/>
            <person name="Morin E."/>
            <person name="Murat C."/>
            <person name="Sun H."/>
            <person name="Tunlid A."/>
            <person name="Henrissat B."/>
            <person name="Grigoriev I.V."/>
            <person name="Hibbett D.S."/>
            <person name="Martin F."/>
            <person name="Nordberg H.P."/>
            <person name="Cantor M.N."/>
            <person name="Hua S.X."/>
        </authorList>
    </citation>
    <scope>NUCLEOTIDE SEQUENCE [LARGE SCALE GENOMIC DNA]</scope>
    <source>
        <strain evidence="2 3">F 1598</strain>
    </source>
</reference>
<keyword evidence="1" id="KW-1133">Transmembrane helix</keyword>
<proteinExistence type="predicted"/>
<feature type="transmembrane region" description="Helical" evidence="1">
    <location>
        <begin position="408"/>
        <end position="430"/>
    </location>
</feature>
<protein>
    <recommendedName>
        <fullName evidence="4">Transmembrane protein</fullName>
    </recommendedName>
</protein>
<evidence type="ECO:0008006" key="4">
    <source>
        <dbReference type="Google" id="ProtNLM"/>
    </source>
</evidence>
<dbReference type="AlphaFoldDB" id="A0A0C3FLE4"/>
<feature type="transmembrane region" description="Helical" evidence="1">
    <location>
        <begin position="348"/>
        <end position="368"/>
    </location>
</feature>
<evidence type="ECO:0000313" key="3">
    <source>
        <dbReference type="Proteomes" id="UP000054166"/>
    </source>
</evidence>